<dbReference type="EMBL" id="NVUK01000009">
    <property type="protein sequence ID" value="PCI78029.1"/>
    <property type="molecule type" value="Genomic_DNA"/>
</dbReference>
<sequence length="191" mass="21776">MSATLSGFEQQRRRAFQLWSEVSSFSQQRQLDFLRGMWVNLLGPSSKLYSAYDLFFDNLFSACVQMDVENIAAPIRAVYTGPQGIFFGKISLDDPCMHDRIDRCGDMVSFFSMHPRWEKKGSDQVFSCEEQGEELKGKELENFFCIGCLATGERVATQKDSDTIWLISVEGIKEIAHELFFTQMLGVLSFS</sequence>
<evidence type="ECO:0000313" key="1">
    <source>
        <dbReference type="EMBL" id="PCI78029.1"/>
    </source>
</evidence>
<comment type="caution">
    <text evidence="1">The sequence shown here is derived from an EMBL/GenBank/DDBJ whole genome shotgun (WGS) entry which is preliminary data.</text>
</comment>
<evidence type="ECO:0000313" key="2">
    <source>
        <dbReference type="Proteomes" id="UP000218775"/>
    </source>
</evidence>
<gene>
    <name evidence="1" type="ORF">COB21_01675</name>
</gene>
<proteinExistence type="predicted"/>
<protein>
    <submittedName>
        <fullName evidence="1">Uncharacterized protein</fullName>
    </submittedName>
</protein>
<name>A0A2A4X7D9_UNCAE</name>
<dbReference type="Proteomes" id="UP000218775">
    <property type="component" value="Unassembled WGS sequence"/>
</dbReference>
<organism evidence="1 2">
    <name type="scientific">Aerophobetes bacterium</name>
    <dbReference type="NCBI Taxonomy" id="2030807"/>
    <lineage>
        <taxon>Bacteria</taxon>
        <taxon>Candidatus Aerophobota</taxon>
    </lineage>
</organism>
<reference evidence="2" key="1">
    <citation type="submission" date="2017-08" db="EMBL/GenBank/DDBJ databases">
        <title>A dynamic microbial community with high functional redundancy inhabits the cold, oxic subseafloor aquifer.</title>
        <authorList>
            <person name="Tully B.J."/>
            <person name="Wheat C.G."/>
            <person name="Glazer B.T."/>
            <person name="Huber J.A."/>
        </authorList>
    </citation>
    <scope>NUCLEOTIDE SEQUENCE [LARGE SCALE GENOMIC DNA]</scope>
</reference>
<accession>A0A2A4X7D9</accession>
<dbReference type="AlphaFoldDB" id="A0A2A4X7D9"/>